<dbReference type="PANTHER" id="PTHR31088">
    <property type="entry name" value="MEMBRANE-ASSOCIATED PROTEIN VIPP1, CHLOROPLASTIC"/>
    <property type="match status" value="1"/>
</dbReference>
<reference evidence="3 4" key="1">
    <citation type="journal article" date="2012" name="Environ. Microbiol.">
        <title>The genome of the ammonia-oxidizing Candidatus Nitrososphaera gargensis: insights into metabolic versatility and environmental adaptations.</title>
        <authorList>
            <person name="Spang A."/>
            <person name="Poehlein A."/>
            <person name="Offre P."/>
            <person name="Zumbragel S."/>
            <person name="Haider S."/>
            <person name="Rychlik N."/>
            <person name="Nowka B."/>
            <person name="Schmeisser C."/>
            <person name="Lebedeva E.V."/>
            <person name="Rattei T."/>
            <person name="Bohm C."/>
            <person name="Schmid M."/>
            <person name="Galushko A."/>
            <person name="Hatzenpichler R."/>
            <person name="Weinmaier T."/>
            <person name="Daniel R."/>
            <person name="Schleper C."/>
            <person name="Spieck E."/>
            <person name="Streit W."/>
            <person name="Wagner M."/>
        </authorList>
    </citation>
    <scope>NUCLEOTIDE SEQUENCE [LARGE SCALE GENOMIC DNA]</scope>
    <source>
        <strain evidence="4">Ga9.2</strain>
    </source>
</reference>
<dbReference type="Pfam" id="PF04012">
    <property type="entry name" value="PspA_IM30"/>
    <property type="match status" value="1"/>
</dbReference>
<dbReference type="RefSeq" id="WP_015020014.1">
    <property type="nucleotide sequence ID" value="NC_018719.1"/>
</dbReference>
<dbReference type="InParanoid" id="K0INJ4"/>
<protein>
    <submittedName>
        <fullName evidence="3">Putative phage shock protein A</fullName>
    </submittedName>
</protein>
<feature type="coiled-coil region" evidence="2">
    <location>
        <begin position="94"/>
        <end position="243"/>
    </location>
</feature>
<dbReference type="BioCyc" id="CNIT1237085:G1324-2556-MONOMER"/>
<dbReference type="Proteomes" id="UP000008037">
    <property type="component" value="Chromosome"/>
</dbReference>
<dbReference type="GeneID" id="13794575"/>
<dbReference type="HOGENOM" id="CLU_056466_1_0_2"/>
<keyword evidence="4" id="KW-1185">Reference proteome</keyword>
<accession>K0INJ4</accession>
<comment type="similarity">
    <text evidence="1">Belongs to the PspA/Vipp/IM30 family.</text>
</comment>
<proteinExistence type="inferred from homology"/>
<dbReference type="STRING" id="1237085.Ngar_c25570"/>
<dbReference type="AlphaFoldDB" id="K0INJ4"/>
<name>K0INJ4_NITGG</name>
<evidence type="ECO:0000256" key="1">
    <source>
        <dbReference type="ARBA" id="ARBA00043985"/>
    </source>
</evidence>
<organism evidence="3 4">
    <name type="scientific">Nitrososphaera gargensis (strain Ga9.2)</name>
    <dbReference type="NCBI Taxonomy" id="1237085"/>
    <lineage>
        <taxon>Archaea</taxon>
        <taxon>Nitrososphaerota</taxon>
        <taxon>Nitrososphaeria</taxon>
        <taxon>Nitrososphaerales</taxon>
        <taxon>Nitrososphaeraceae</taxon>
        <taxon>Nitrososphaera</taxon>
    </lineage>
</organism>
<dbReference type="EMBL" id="CP002408">
    <property type="protein sequence ID" value="AFU59479.1"/>
    <property type="molecule type" value="Genomic_DNA"/>
</dbReference>
<gene>
    <name evidence="3" type="ordered locus">Ngar_c25570</name>
</gene>
<dbReference type="OrthoDB" id="146015at2157"/>
<sequence length="244" mass="28310">MGLMNRFSAVIKQKVNTLLDKFEDPREALDYSYIRQLEMLNKVRRGLAEIITSRKRLEMQKSKLWDNIRLLDEQASRALDAGREDLARLALERKNTNLLQIQDLDKQIAELQEEARKMEEAEKRMAVKVEEFKSKKEVIKARYSAAEAQVKIKESVTGISEEMADVGMAMNRAEEKTESMRAKAQALDEMINSGVLTDYTSNKDEIERELEKITVQNSVEEELAKLKSEKERKKKQRVEQEAQQ</sequence>
<dbReference type="PANTHER" id="PTHR31088:SF6">
    <property type="entry name" value="PHAGE SHOCK PROTEIN A"/>
    <property type="match status" value="1"/>
</dbReference>
<dbReference type="KEGG" id="nga:Ngar_c25570"/>
<evidence type="ECO:0000256" key="2">
    <source>
        <dbReference type="SAM" id="Coils"/>
    </source>
</evidence>
<evidence type="ECO:0000313" key="3">
    <source>
        <dbReference type="EMBL" id="AFU59479.1"/>
    </source>
</evidence>
<dbReference type="PATRIC" id="fig|1237085.11.peg.2534"/>
<dbReference type="InterPro" id="IPR007157">
    <property type="entry name" value="PspA_VIPP1"/>
</dbReference>
<evidence type="ECO:0000313" key="4">
    <source>
        <dbReference type="Proteomes" id="UP000008037"/>
    </source>
</evidence>
<keyword evidence="2" id="KW-0175">Coiled coil</keyword>